<dbReference type="RefSeq" id="WP_428836484.1">
    <property type="nucleotide sequence ID" value="NZ_BAAANQ010000007.1"/>
</dbReference>
<dbReference type="InterPro" id="IPR050555">
    <property type="entry name" value="Bact_Solute-Bind_Prot2"/>
</dbReference>
<evidence type="ECO:0000256" key="2">
    <source>
        <dbReference type="ARBA" id="ARBA00022729"/>
    </source>
</evidence>
<evidence type="ECO:0000313" key="5">
    <source>
        <dbReference type="EMBL" id="GAA2058176.1"/>
    </source>
</evidence>
<feature type="domain" description="Periplasmic binding protein" evidence="4">
    <location>
        <begin position="49"/>
        <end position="307"/>
    </location>
</feature>
<sequence length="371" mass="38157">MRMQLRPIAVGIVSLGLAAALTACGEAGGGGNGDGDGNGSGEGKESGTIGLLLPENSTTRYESFDRPSIEGKIAELCSDCKVQYNNANEDTALQKQQFDAMLTQGVDVIILDAVDSASTSSWVEEAAAQGVPVVAYDRLAEGDVVAYVSYDNTEVGRLQGQALLEALGDDAEGAGVVMINGSPTDPNAAMFKAGAHEVLDGVVDIVYESDVDGWDAALANEDVTGAVESLGGDAIDAVYSANDGMAAGIITALHAANLHDTVVGGQDAELAGLQRIISGEQTFTIYKALVPQGELTAEIAVRVLRGEDFSDLTTGTVDSPTTQGVHSALLTPVTVTVDNINETVIADEFYTAEAICTRDYADACAEAGIGG</sequence>
<feature type="chain" id="PRO_5045273953" evidence="3">
    <location>
        <begin position="20"/>
        <end position="371"/>
    </location>
</feature>
<dbReference type="EMBL" id="BAAANQ010000007">
    <property type="protein sequence ID" value="GAA2058176.1"/>
    <property type="molecule type" value="Genomic_DNA"/>
</dbReference>
<organism evidence="5 6">
    <name type="scientific">Streptomyces cheonanensis</name>
    <dbReference type="NCBI Taxonomy" id="312720"/>
    <lineage>
        <taxon>Bacteria</taxon>
        <taxon>Bacillati</taxon>
        <taxon>Actinomycetota</taxon>
        <taxon>Actinomycetes</taxon>
        <taxon>Kitasatosporales</taxon>
        <taxon>Streptomycetaceae</taxon>
        <taxon>Streptomyces</taxon>
    </lineage>
</organism>
<dbReference type="Proteomes" id="UP001403094">
    <property type="component" value="Unassembled WGS sequence"/>
</dbReference>
<keyword evidence="2 3" id="KW-0732">Signal</keyword>
<evidence type="ECO:0000256" key="1">
    <source>
        <dbReference type="ARBA" id="ARBA00004196"/>
    </source>
</evidence>
<evidence type="ECO:0000313" key="6">
    <source>
        <dbReference type="Proteomes" id="UP001403094"/>
    </source>
</evidence>
<dbReference type="InterPro" id="IPR028082">
    <property type="entry name" value="Peripla_BP_I"/>
</dbReference>
<dbReference type="SUPFAM" id="SSF53822">
    <property type="entry name" value="Periplasmic binding protein-like I"/>
    <property type="match status" value="1"/>
</dbReference>
<comment type="subcellular location">
    <subcellularLocation>
        <location evidence="1">Cell envelope</location>
    </subcellularLocation>
</comment>
<dbReference type="Gene3D" id="3.40.50.2300">
    <property type="match status" value="2"/>
</dbReference>
<accession>A0ABP5GUZ3</accession>
<keyword evidence="6" id="KW-1185">Reference proteome</keyword>
<comment type="caution">
    <text evidence="5">The sequence shown here is derived from an EMBL/GenBank/DDBJ whole genome shotgun (WGS) entry which is preliminary data.</text>
</comment>
<dbReference type="PROSITE" id="PS51257">
    <property type="entry name" value="PROKAR_LIPOPROTEIN"/>
    <property type="match status" value="1"/>
</dbReference>
<proteinExistence type="predicted"/>
<evidence type="ECO:0000256" key="3">
    <source>
        <dbReference type="SAM" id="SignalP"/>
    </source>
</evidence>
<dbReference type="Pfam" id="PF13407">
    <property type="entry name" value="Peripla_BP_4"/>
    <property type="match status" value="1"/>
</dbReference>
<gene>
    <name evidence="5" type="ORF">GCM10009757_37710</name>
</gene>
<dbReference type="PANTHER" id="PTHR30036">
    <property type="entry name" value="D-XYLOSE-BINDING PERIPLASMIC PROTEIN"/>
    <property type="match status" value="1"/>
</dbReference>
<evidence type="ECO:0000259" key="4">
    <source>
        <dbReference type="Pfam" id="PF13407"/>
    </source>
</evidence>
<feature type="signal peptide" evidence="3">
    <location>
        <begin position="1"/>
        <end position="19"/>
    </location>
</feature>
<reference evidence="6" key="1">
    <citation type="journal article" date="2019" name="Int. J. Syst. Evol. Microbiol.">
        <title>The Global Catalogue of Microorganisms (GCM) 10K type strain sequencing project: providing services to taxonomists for standard genome sequencing and annotation.</title>
        <authorList>
            <consortium name="The Broad Institute Genomics Platform"/>
            <consortium name="The Broad Institute Genome Sequencing Center for Infectious Disease"/>
            <person name="Wu L."/>
            <person name="Ma J."/>
        </authorList>
    </citation>
    <scope>NUCLEOTIDE SEQUENCE [LARGE SCALE GENOMIC DNA]</scope>
    <source>
        <strain evidence="6">JCM 14549</strain>
    </source>
</reference>
<dbReference type="PANTHER" id="PTHR30036:SF1">
    <property type="entry name" value="D-XYLOSE-BINDING PERIPLASMIC PROTEIN"/>
    <property type="match status" value="1"/>
</dbReference>
<name>A0ABP5GUZ3_9ACTN</name>
<dbReference type="InterPro" id="IPR025997">
    <property type="entry name" value="SBP_2_dom"/>
</dbReference>
<protein>
    <submittedName>
        <fullName evidence="5">Sugar ABC transporter substrate-binding protein</fullName>
    </submittedName>
</protein>